<organism evidence="1 2">
    <name type="scientific">Consotaella salsifontis</name>
    <dbReference type="NCBI Taxonomy" id="1365950"/>
    <lineage>
        <taxon>Bacteria</taxon>
        <taxon>Pseudomonadati</taxon>
        <taxon>Pseudomonadota</taxon>
        <taxon>Alphaproteobacteria</taxon>
        <taxon>Hyphomicrobiales</taxon>
        <taxon>Aurantimonadaceae</taxon>
        <taxon>Consotaella</taxon>
    </lineage>
</organism>
<keyword evidence="2" id="KW-1185">Reference proteome</keyword>
<dbReference type="InterPro" id="IPR016085">
    <property type="entry name" value="Protease_inh_B-barrel_dom"/>
</dbReference>
<dbReference type="OrthoDB" id="8116606at2"/>
<evidence type="ECO:0008006" key="3">
    <source>
        <dbReference type="Google" id="ProtNLM"/>
    </source>
</evidence>
<protein>
    <recommendedName>
        <fullName evidence="3">Protease inhibitor Inh</fullName>
    </recommendedName>
</protein>
<dbReference type="SUPFAM" id="SSF50882">
    <property type="entry name" value="beta-Barrel protease inhibitors"/>
    <property type="match status" value="1"/>
</dbReference>
<sequence>MRFAAIALTIGVAGVMLASRVQGVAIVPGAGLPATVIADAEVQPSHEITGSIQSDTREGPKAARLIDLRSGATCKVANPQVADHNFSRVPIVSHCSASPELSKIAYWRSTPSGVLIMADSGGETVLEFAPGDGVLYESIYPSNALITIVPARS</sequence>
<evidence type="ECO:0000313" key="2">
    <source>
        <dbReference type="Proteomes" id="UP000190135"/>
    </source>
</evidence>
<dbReference type="EMBL" id="FUXL01000003">
    <property type="protein sequence ID" value="SJZ79476.1"/>
    <property type="molecule type" value="Genomic_DNA"/>
</dbReference>
<dbReference type="RefSeq" id="WP_078707182.1">
    <property type="nucleotide sequence ID" value="NZ_FUXL01000003.1"/>
</dbReference>
<dbReference type="STRING" id="1365950.SAMN05428963_10359"/>
<accession>A0A1T4NK78</accession>
<dbReference type="AlphaFoldDB" id="A0A1T4NK78"/>
<evidence type="ECO:0000313" key="1">
    <source>
        <dbReference type="EMBL" id="SJZ79476.1"/>
    </source>
</evidence>
<dbReference type="Proteomes" id="UP000190135">
    <property type="component" value="Unassembled WGS sequence"/>
</dbReference>
<name>A0A1T4NK78_9HYPH</name>
<dbReference type="GO" id="GO:0004866">
    <property type="term" value="F:endopeptidase inhibitor activity"/>
    <property type="evidence" value="ECO:0007669"/>
    <property type="project" value="InterPro"/>
</dbReference>
<proteinExistence type="predicted"/>
<reference evidence="1 2" key="1">
    <citation type="submission" date="2017-02" db="EMBL/GenBank/DDBJ databases">
        <authorList>
            <person name="Peterson S.W."/>
        </authorList>
    </citation>
    <scope>NUCLEOTIDE SEQUENCE [LARGE SCALE GENOMIC DNA]</scope>
    <source>
        <strain evidence="1 2">USBA 369</strain>
    </source>
</reference>
<gene>
    <name evidence="1" type="ORF">SAMN05428963_10359</name>
</gene>